<dbReference type="RefSeq" id="WP_222199034.1">
    <property type="nucleotide sequence ID" value="NZ_JAIMFO010000004.1"/>
</dbReference>
<gene>
    <name evidence="1" type="ORF">K6V98_01055</name>
</gene>
<comment type="caution">
    <text evidence="1">The sequence shown here is derived from an EMBL/GenBank/DDBJ whole genome shotgun (WGS) entry which is preliminary data.</text>
</comment>
<name>A0ABS7MIP1_9ACTN</name>
<dbReference type="Proteomes" id="UP000700908">
    <property type="component" value="Unassembled WGS sequence"/>
</dbReference>
<evidence type="ECO:0000313" key="1">
    <source>
        <dbReference type="EMBL" id="MBY4796956.1"/>
    </source>
</evidence>
<organism evidence="1 2">
    <name type="scientific">Collinsella ureilytica</name>
    <dbReference type="NCBI Taxonomy" id="2869515"/>
    <lineage>
        <taxon>Bacteria</taxon>
        <taxon>Bacillati</taxon>
        <taxon>Actinomycetota</taxon>
        <taxon>Coriobacteriia</taxon>
        <taxon>Coriobacteriales</taxon>
        <taxon>Coriobacteriaceae</taxon>
        <taxon>Collinsella</taxon>
    </lineage>
</organism>
<keyword evidence="2" id="KW-1185">Reference proteome</keyword>
<reference evidence="1 2" key="1">
    <citation type="submission" date="2021-08" db="EMBL/GenBank/DDBJ databases">
        <title>Collinsella faecalis sp. nov. isolated from swine faeces.</title>
        <authorList>
            <person name="Oh B.S."/>
            <person name="Lee J.H."/>
        </authorList>
    </citation>
    <scope>NUCLEOTIDE SEQUENCE [LARGE SCALE GENOMIC DNA]</scope>
    <source>
        <strain evidence="1 2">AGMB00827</strain>
    </source>
</reference>
<proteinExistence type="predicted"/>
<accession>A0ABS7MIP1</accession>
<dbReference type="EMBL" id="JAIMFO010000004">
    <property type="protein sequence ID" value="MBY4796956.1"/>
    <property type="molecule type" value="Genomic_DNA"/>
</dbReference>
<evidence type="ECO:0000313" key="2">
    <source>
        <dbReference type="Proteomes" id="UP000700908"/>
    </source>
</evidence>
<sequence length="78" mass="7910">MKKLLFEAGAKEVFVGDMSSVDAGAEAMQGVDAGAEAMQGVDAGAEAMQGVDAVFFICNTTNPQEDAIGLQLAGNLSV</sequence>
<protein>
    <submittedName>
        <fullName evidence="1">M55 family metallopeptidase</fullName>
    </submittedName>
</protein>